<keyword evidence="2" id="KW-1185">Reference proteome</keyword>
<evidence type="ECO:0008006" key="3">
    <source>
        <dbReference type="Google" id="ProtNLM"/>
    </source>
</evidence>
<comment type="caution">
    <text evidence="1">The sequence shown here is derived from an EMBL/GenBank/DDBJ whole genome shotgun (WGS) entry which is preliminary data.</text>
</comment>
<name>A0ABT4QJF2_9BACL</name>
<evidence type="ECO:0000313" key="2">
    <source>
        <dbReference type="Proteomes" id="UP001527882"/>
    </source>
</evidence>
<proteinExistence type="predicted"/>
<gene>
    <name evidence="1" type="ORF">O9H85_31600</name>
</gene>
<dbReference type="EMBL" id="JAQAGZ010000027">
    <property type="protein sequence ID" value="MCZ8516831.1"/>
    <property type="molecule type" value="Genomic_DNA"/>
</dbReference>
<protein>
    <recommendedName>
        <fullName evidence="3">Spore coat protein</fullName>
    </recommendedName>
</protein>
<sequence length="69" mass="7675">MAYNLFVYEFPGQYPYQFPYQYPGQFPMITYPTTPGFFPGYTGQGGYAPMGGSYSGQIFVPLSGRSSSN</sequence>
<dbReference type="Proteomes" id="UP001527882">
    <property type="component" value="Unassembled WGS sequence"/>
</dbReference>
<dbReference type="RefSeq" id="WP_269885365.1">
    <property type="nucleotide sequence ID" value="NZ_JAQAGZ010000027.1"/>
</dbReference>
<organism evidence="1 2">
    <name type="scientific">Paenibacillus gyeongsangnamensis</name>
    <dbReference type="NCBI Taxonomy" id="3388067"/>
    <lineage>
        <taxon>Bacteria</taxon>
        <taxon>Bacillati</taxon>
        <taxon>Bacillota</taxon>
        <taxon>Bacilli</taxon>
        <taxon>Bacillales</taxon>
        <taxon>Paenibacillaceae</taxon>
        <taxon>Paenibacillus</taxon>
    </lineage>
</organism>
<accession>A0ABT4QJF2</accession>
<reference evidence="1 2" key="1">
    <citation type="submission" date="2022-12" db="EMBL/GenBank/DDBJ databases">
        <title>Draft genome sequence of Paenibacillus sp. dW9.</title>
        <authorList>
            <person name="Choi E.-W."/>
            <person name="Kim D.-U."/>
        </authorList>
    </citation>
    <scope>NUCLEOTIDE SEQUENCE [LARGE SCALE GENOMIC DNA]</scope>
    <source>
        <strain evidence="2">dW9</strain>
    </source>
</reference>
<evidence type="ECO:0000313" key="1">
    <source>
        <dbReference type="EMBL" id="MCZ8516831.1"/>
    </source>
</evidence>